<sequence>MLVDETLDAVDKFLGFAVSGMTFGFTRVSHCDYAEEITPEDIEERLTIREERKAEKAWYM</sequence>
<evidence type="ECO:0000313" key="2">
    <source>
        <dbReference type="Proteomes" id="UP000246073"/>
    </source>
</evidence>
<reference evidence="2" key="1">
    <citation type="submission" date="2017-12" db="EMBL/GenBank/DDBJ databases">
        <authorList>
            <person name="Diaz M."/>
        </authorList>
    </citation>
    <scope>NUCLEOTIDE SEQUENCE [LARGE SCALE GENOMIC DNA]</scope>
    <source>
        <strain evidence="2">FI11154</strain>
    </source>
</reference>
<dbReference type="Proteomes" id="UP000246073">
    <property type="component" value="Unassembled WGS sequence"/>
</dbReference>
<dbReference type="EMBL" id="OOFM01000005">
    <property type="protein sequence ID" value="SPL65748.1"/>
    <property type="molecule type" value="Genomic_DNA"/>
</dbReference>
<dbReference type="AlphaFoldDB" id="A0A2P9HNN5"/>
<proteinExistence type="predicted"/>
<protein>
    <submittedName>
        <fullName evidence="1">Uncharacterized protein</fullName>
    </submittedName>
</protein>
<accession>A0A2P9HNN5</accession>
<name>A0A2P9HNN5_9HYPH</name>
<organism evidence="1 2">
    <name type="scientific">Ochrobactrum soli</name>
    <dbReference type="NCBI Taxonomy" id="2448455"/>
    <lineage>
        <taxon>Bacteria</taxon>
        <taxon>Pseudomonadati</taxon>
        <taxon>Pseudomonadota</taxon>
        <taxon>Alphaproteobacteria</taxon>
        <taxon>Hyphomicrobiales</taxon>
        <taxon>Brucellaceae</taxon>
        <taxon>Brucella/Ochrobactrum group</taxon>
        <taxon>Ochrobactrum</taxon>
    </lineage>
</organism>
<evidence type="ECO:0000313" key="1">
    <source>
        <dbReference type="EMBL" id="SPL65748.1"/>
    </source>
</evidence>
<gene>
    <name evidence="1" type="ORF">OHAE_1615</name>
</gene>